<keyword evidence="1" id="KW-0732">Signal</keyword>
<organism evidence="2">
    <name type="scientific">Tabanus bromius</name>
    <name type="common">Band-eyed brown horse fly</name>
    <dbReference type="NCBI Taxonomy" id="304241"/>
    <lineage>
        <taxon>Eukaryota</taxon>
        <taxon>Metazoa</taxon>
        <taxon>Ecdysozoa</taxon>
        <taxon>Arthropoda</taxon>
        <taxon>Hexapoda</taxon>
        <taxon>Insecta</taxon>
        <taxon>Pterygota</taxon>
        <taxon>Neoptera</taxon>
        <taxon>Endopterygota</taxon>
        <taxon>Diptera</taxon>
        <taxon>Brachycera</taxon>
        <taxon>Tabanomorpha</taxon>
        <taxon>Tabanoidea</taxon>
        <taxon>Tabanidae</taxon>
        <taxon>Tabanus</taxon>
    </lineage>
</organism>
<feature type="non-terminal residue" evidence="2">
    <location>
        <position position="100"/>
    </location>
</feature>
<dbReference type="EMBL" id="GDAI01003024">
    <property type="protein sequence ID" value="JAI14579.1"/>
    <property type="molecule type" value="mRNA"/>
</dbReference>
<dbReference type="AlphaFoldDB" id="A0A0K8TK63"/>
<reference evidence="2" key="1">
    <citation type="journal article" date="2015" name="Insect Biochem. Mol. Biol.">
        <title>An insight into the sialome of the horse fly, Tabanus bromius.</title>
        <authorList>
            <person name="Ribeiro J.M."/>
            <person name="Kazimirova M."/>
            <person name="Takac P."/>
            <person name="Andersen J.F."/>
            <person name="Francischetti I.M."/>
        </authorList>
    </citation>
    <scope>NUCLEOTIDE SEQUENCE</scope>
</reference>
<feature type="signal peptide" evidence="1">
    <location>
        <begin position="1"/>
        <end position="24"/>
    </location>
</feature>
<evidence type="ECO:0000256" key="1">
    <source>
        <dbReference type="SAM" id="SignalP"/>
    </source>
</evidence>
<proteinExistence type="evidence at transcript level"/>
<name>A0A0K8TK63_TABBR</name>
<sequence length="100" mass="10762">MSRGFGVTFVACLVLLSYPLGIESGPIQIPDMDSPDLARIKRLIDFTFGAEHEENLGTDLSAEATGTIWESEDGGTKIDGTAKYTQHFGTYTGAGNYRLG</sequence>
<feature type="chain" id="PRO_5005520094" evidence="1">
    <location>
        <begin position="25"/>
        <end position="100"/>
    </location>
</feature>
<accession>A0A0K8TK63</accession>
<protein>
    <submittedName>
        <fullName evidence="2">Putative conserved secreted protein</fullName>
    </submittedName>
</protein>
<evidence type="ECO:0000313" key="2">
    <source>
        <dbReference type="EMBL" id="JAI14579.1"/>
    </source>
</evidence>